<dbReference type="GO" id="GO:0005230">
    <property type="term" value="F:extracellular ligand-gated monoatomic ion channel activity"/>
    <property type="evidence" value="ECO:0007669"/>
    <property type="project" value="InterPro"/>
</dbReference>
<dbReference type="Proteomes" id="UP000783686">
    <property type="component" value="Unassembled WGS sequence"/>
</dbReference>
<dbReference type="InterPro" id="IPR006201">
    <property type="entry name" value="Neur_channel"/>
</dbReference>
<keyword evidence="2" id="KW-0732">Signal</keyword>
<evidence type="ECO:0000256" key="2">
    <source>
        <dbReference type="SAM" id="SignalP"/>
    </source>
</evidence>
<dbReference type="Pfam" id="PF02931">
    <property type="entry name" value="Neur_chan_LBD"/>
    <property type="match status" value="1"/>
</dbReference>
<dbReference type="PANTHER" id="PTHR18945">
    <property type="entry name" value="NEUROTRANSMITTER GATED ION CHANNEL"/>
    <property type="match status" value="1"/>
</dbReference>
<evidence type="ECO:0000256" key="1">
    <source>
        <dbReference type="SAM" id="Phobius"/>
    </source>
</evidence>
<comment type="caution">
    <text evidence="4">The sequence shown here is derived from an EMBL/GenBank/DDBJ whole genome shotgun (WGS) entry which is preliminary data.</text>
</comment>
<evidence type="ECO:0000259" key="3">
    <source>
        <dbReference type="Pfam" id="PF02931"/>
    </source>
</evidence>
<dbReference type="Proteomes" id="UP000614601">
    <property type="component" value="Unassembled WGS sequence"/>
</dbReference>
<dbReference type="GO" id="GO:0004888">
    <property type="term" value="F:transmembrane signaling receptor activity"/>
    <property type="evidence" value="ECO:0007669"/>
    <property type="project" value="InterPro"/>
</dbReference>
<dbReference type="CDD" id="cd18989">
    <property type="entry name" value="LGIC_ECD_cation"/>
    <property type="match status" value="1"/>
</dbReference>
<keyword evidence="1" id="KW-0812">Transmembrane</keyword>
<dbReference type="EMBL" id="CAJFCW020000003">
    <property type="protein sequence ID" value="CAG9106950.1"/>
    <property type="molecule type" value="Genomic_DNA"/>
</dbReference>
<evidence type="ECO:0000313" key="4">
    <source>
        <dbReference type="EMBL" id="CAD5217005.1"/>
    </source>
</evidence>
<feature type="chain" id="PRO_5044131671" description="Neurotransmitter-gated ion-channel ligand-binding domain-containing protein" evidence="2">
    <location>
        <begin position="24"/>
        <end position="385"/>
    </location>
</feature>
<accession>A0A811KMZ9</accession>
<keyword evidence="1" id="KW-0472">Membrane</keyword>
<proteinExistence type="predicted"/>
<dbReference type="GO" id="GO:0016020">
    <property type="term" value="C:membrane"/>
    <property type="evidence" value="ECO:0007669"/>
    <property type="project" value="InterPro"/>
</dbReference>
<feature type="transmembrane region" description="Helical" evidence="1">
    <location>
        <begin position="368"/>
        <end position="384"/>
    </location>
</feature>
<dbReference type="InterPro" id="IPR036734">
    <property type="entry name" value="Neur_chan_lig-bd_sf"/>
</dbReference>
<feature type="domain" description="Neurotransmitter-gated ion-channel ligand-binding" evidence="3">
    <location>
        <begin position="53"/>
        <end position="260"/>
    </location>
</feature>
<dbReference type="AlphaFoldDB" id="A0A811KMZ9"/>
<organism evidence="4 5">
    <name type="scientific">Bursaphelenchus okinawaensis</name>
    <dbReference type="NCBI Taxonomy" id="465554"/>
    <lineage>
        <taxon>Eukaryota</taxon>
        <taxon>Metazoa</taxon>
        <taxon>Ecdysozoa</taxon>
        <taxon>Nematoda</taxon>
        <taxon>Chromadorea</taxon>
        <taxon>Rhabditida</taxon>
        <taxon>Tylenchina</taxon>
        <taxon>Tylenchomorpha</taxon>
        <taxon>Aphelenchoidea</taxon>
        <taxon>Aphelenchoididae</taxon>
        <taxon>Bursaphelenchus</taxon>
    </lineage>
</organism>
<dbReference type="Gene3D" id="2.70.170.10">
    <property type="entry name" value="Neurotransmitter-gated ion-channel ligand-binding domain"/>
    <property type="match status" value="1"/>
</dbReference>
<feature type="transmembrane region" description="Helical" evidence="1">
    <location>
        <begin position="263"/>
        <end position="286"/>
    </location>
</feature>
<keyword evidence="1" id="KW-1133">Transmembrane helix</keyword>
<feature type="signal peptide" evidence="2">
    <location>
        <begin position="1"/>
        <end position="23"/>
    </location>
</feature>
<reference evidence="4" key="1">
    <citation type="submission" date="2020-09" db="EMBL/GenBank/DDBJ databases">
        <authorList>
            <person name="Kikuchi T."/>
        </authorList>
    </citation>
    <scope>NUCLEOTIDE SEQUENCE</scope>
    <source>
        <strain evidence="4">SH1</strain>
    </source>
</reference>
<feature type="transmembrane region" description="Helical" evidence="1">
    <location>
        <begin position="292"/>
        <end position="311"/>
    </location>
</feature>
<feature type="transmembrane region" description="Helical" evidence="1">
    <location>
        <begin position="323"/>
        <end position="348"/>
    </location>
</feature>
<dbReference type="SUPFAM" id="SSF63712">
    <property type="entry name" value="Nicotinic receptor ligand binding domain-like"/>
    <property type="match status" value="1"/>
</dbReference>
<dbReference type="OrthoDB" id="5975154at2759"/>
<keyword evidence="5" id="KW-1185">Reference proteome</keyword>
<name>A0A811KMZ9_9BILA</name>
<sequence length="385" mass="44182">MTAIGTLSMFNLLQVALLPSAKEVNDDYATVKKAREGIMHSFLTLDVSTQPKDTTLELDTFIITDHLRKFDEADQSLVMEATLLTSWTDTRLNWEPQDFGNINELAVTGYDINTFWTPPIELKSILPSRKSIMSPYNTELMVQHDGTVLAATKISVKMACDSDLADYPYDTPECSLYLTFRFQHGQNYTFGDNHIFMDRESIMSGNSMTKHAAYEIKNMTATRYYVTGLGVSTEYVKYRRGEVKKATGSFVQYKFQIVRNYGAYVYTVLLPLYCATVFALVGASLMNFYNSMLLLLLSLLYLILTMIKISATLPPNYEITPYCMTYAVFIFVEILFFLGYKVTLALYLKKEVLKAEEASNLQLLDRVFRYYLICHLFLSFFLLFW</sequence>
<gene>
    <name evidence="4" type="ORF">BOKJ2_LOCUS6871</name>
</gene>
<dbReference type="InterPro" id="IPR006202">
    <property type="entry name" value="Neur_chan_lig-bd"/>
</dbReference>
<protein>
    <recommendedName>
        <fullName evidence="3">Neurotransmitter-gated ion-channel ligand-binding domain-containing protein</fullName>
    </recommendedName>
</protein>
<evidence type="ECO:0000313" key="5">
    <source>
        <dbReference type="Proteomes" id="UP000614601"/>
    </source>
</evidence>
<dbReference type="EMBL" id="CAJFDH010000003">
    <property type="protein sequence ID" value="CAD5217005.1"/>
    <property type="molecule type" value="Genomic_DNA"/>
</dbReference>